<dbReference type="GO" id="GO:1990234">
    <property type="term" value="C:transferase complex"/>
    <property type="evidence" value="ECO:0007669"/>
    <property type="project" value="UniProtKB-ARBA"/>
</dbReference>
<organism evidence="10 11">
    <name type="scientific">Beauveria asiatica</name>
    <dbReference type="NCBI Taxonomy" id="1069075"/>
    <lineage>
        <taxon>Eukaryota</taxon>
        <taxon>Fungi</taxon>
        <taxon>Dikarya</taxon>
        <taxon>Ascomycota</taxon>
        <taxon>Pezizomycotina</taxon>
        <taxon>Sordariomycetes</taxon>
        <taxon>Hypocreomycetidae</taxon>
        <taxon>Hypocreales</taxon>
        <taxon>Cordycipitaceae</taxon>
        <taxon>Beauveria</taxon>
    </lineage>
</organism>
<evidence type="ECO:0000256" key="3">
    <source>
        <dbReference type="ARBA" id="ARBA00023054"/>
    </source>
</evidence>
<dbReference type="PANTHER" id="PTHR22847">
    <property type="entry name" value="WD40 REPEAT PROTEIN"/>
    <property type="match status" value="1"/>
</dbReference>
<feature type="repeat" description="WD" evidence="7">
    <location>
        <begin position="1198"/>
        <end position="1220"/>
    </location>
</feature>
<evidence type="ECO:0000313" key="11">
    <source>
        <dbReference type="Proteomes" id="UP001397290"/>
    </source>
</evidence>
<feature type="repeat" description="WD" evidence="7">
    <location>
        <begin position="1317"/>
        <end position="1349"/>
    </location>
</feature>
<reference evidence="10 11" key="1">
    <citation type="submission" date="2020-02" db="EMBL/GenBank/DDBJ databases">
        <title>Comparative genomics of the hypocrealean fungal genus Beauvera.</title>
        <authorList>
            <person name="Showalter D.N."/>
            <person name="Bushley K.E."/>
            <person name="Rehner S.A."/>
        </authorList>
    </citation>
    <scope>NUCLEOTIDE SEQUENCE [LARGE SCALE GENOMIC DNA]</scope>
    <source>
        <strain evidence="10 11">ARSEF4384</strain>
    </source>
</reference>
<dbReference type="Gene3D" id="2.130.10.10">
    <property type="entry name" value="YVTN repeat-like/Quinoprotein amine dehydrogenase"/>
    <property type="match status" value="2"/>
</dbReference>
<evidence type="ECO:0000256" key="1">
    <source>
        <dbReference type="ARBA" id="ARBA00022574"/>
    </source>
</evidence>
<dbReference type="CDD" id="cd00200">
    <property type="entry name" value="WD40"/>
    <property type="match status" value="1"/>
</dbReference>
<feature type="domain" description="NACHT" evidence="9">
    <location>
        <begin position="438"/>
        <end position="581"/>
    </location>
</feature>
<dbReference type="PROSITE" id="PS00678">
    <property type="entry name" value="WD_REPEATS_1"/>
    <property type="match status" value="1"/>
</dbReference>
<dbReference type="SUPFAM" id="SSF50978">
    <property type="entry name" value="WD40 repeat-like"/>
    <property type="match status" value="2"/>
</dbReference>
<dbReference type="SMART" id="SM00320">
    <property type="entry name" value="WD40"/>
    <property type="match status" value="10"/>
</dbReference>
<feature type="repeat" description="WD" evidence="7">
    <location>
        <begin position="1025"/>
        <end position="1056"/>
    </location>
</feature>
<feature type="region of interest" description="Disordered" evidence="8">
    <location>
        <begin position="1232"/>
        <end position="1266"/>
    </location>
</feature>
<feature type="repeat" description="WD" evidence="7">
    <location>
        <begin position="941"/>
        <end position="975"/>
    </location>
</feature>
<dbReference type="InterPro" id="IPR031359">
    <property type="entry name" value="NACHT_N"/>
</dbReference>
<dbReference type="EMBL" id="JAAHCF010000049">
    <property type="protein sequence ID" value="KAK8149428.1"/>
    <property type="molecule type" value="Genomic_DNA"/>
</dbReference>
<dbReference type="PROSITE" id="PS50837">
    <property type="entry name" value="NACHT"/>
    <property type="match status" value="1"/>
</dbReference>
<dbReference type="Pfam" id="PF24883">
    <property type="entry name" value="NPHP3_N"/>
    <property type="match status" value="1"/>
</dbReference>
<dbReference type="Pfam" id="PF00400">
    <property type="entry name" value="WD40"/>
    <property type="match status" value="6"/>
</dbReference>
<dbReference type="InterPro" id="IPR027417">
    <property type="entry name" value="P-loop_NTPase"/>
</dbReference>
<dbReference type="InterPro" id="IPR020472">
    <property type="entry name" value="WD40_PAC1"/>
</dbReference>
<keyword evidence="2" id="KW-0677">Repeat</keyword>
<comment type="function">
    <text evidence="6">Involved in mitochondrial fission. Acts as an adapter protein required to form mitochondrial fission complexes. Formation of these complexes is required to promote constriction and fission of the mitochondrial compartment at a late step in mitochondrial division.</text>
</comment>
<keyword evidence="1 7" id="KW-0853">WD repeat</keyword>
<feature type="repeat" description="WD" evidence="7">
    <location>
        <begin position="1066"/>
        <end position="1107"/>
    </location>
</feature>
<sequence>MARKRNGLKGTWAALKSSLCSTRRDTARSSEASPQAAQSQPHITPSVPTIGRLANSTEGGGDSSCQAEAVPVPEQGSASFTKQSDKLSYELWNKAYDELEKAESELVGNYAKVLAKALAEVITEARHEEARDDSVGHSDERKYVKDLTARVLVELNVPKAKAIVDEAPPGSNSAELDEISTSVLAKLKDPAKRQMFLEMLVSRGQLKVKRTEGIAKAAGYVAEKAAPAALPWAGICLGLKMLSYPADSAQEQRDGFSFVAHRMQWYYAMTDHLLDHDNKPSTGQDSASILEMLTEKLFDLYKAILRYQLLSVCYYYSNPFRQLYDNVDWAGSKKAVEDAECVFSKDWDCYKKVEARNLWEDIGQTLQNYVSQQNARLLTHENREYLQALWVGDPQDEMNDIEDKKGALYDNMCEWMLSHPNYKAFTAWDEDRSRLGGRLLWIKGPAGIGKTMVMICIVRNLLKQRRVQNLAYFFCQSAKKSQNTATTIVRALLWMLLIQQPNLITHIQTKFQWAGKDMFEKGSTIRGFLEVFENISKDASPVYLFVDALDECDEGQKEIIRLIAASLRVSKNVRWLITSRTEVELLDKVTSATTNASVVLDEIDVLAQTGRDEMYIQHKLSALKEQPGLEYGKVDCEQLKKAMQERAEGNLLWLAVVFDSIKEMRAEYAQEEIKNAPRGVKELYDHKIRQIQNMKKEERQRCYDVLMVVSLAYSLPISLAELEVLVPWSARFDPLVSLRKCSAFLMARYTKQRKTIIDVNHKTVKDYIIEFRDSLRGNAIRGHADLVRHSIDALSSEKRDVFKLGRWKSQIPPPLELNDLACIRYSLVYWLDHLCEAINHSDLSEGKALCEAALEFLKPSVRSHADAESDLFDFLTHAEKFTVMNMRMITQEPLQTYGTALAFCPKRCKMRELFWGSQQFPLLKSVKGIKDDWDFSLIQELRGHTSRVEFLAFSCDGMLASASPNDKTVRIWDFNLWREAKILCKGLGRISDIAFSHDGKQLAAVWNGPKVKFWNLLTGEEADMHSGHSSYVNALAFSRDGTLASASYDRTVRIRDPAKPDTMKILTGHTDSVFAIEFSRDGKQLASASHDNTVRLWDPATASESRSFSGFKFRDRRDIIAFMADGKDLLVCSDGNITRYSVATGARTQLLNHPAFISTFALSPDCTQLAAVTGHTTFELFDLKTGDALQGLRIGGMVRYSPDGKTLASAYVDNVIRLWDSTLTSTVAMPSSKASRSHGGLTFSPDGDELASSSADGSVRIRNPSTGTEIVPPLRGHSIALGFLVYSPNGAQLLSVDHHNVFMLWNAAAGYEFERRFVGRPEVIVALDYSVDGKQIISASMDGAVRLWDPATGLGRLAFNTHRIRYHSPWCLNGKQMASSSSYDIEVWDLDKDLDSPVWGLDLPSDYVSVAAFSPDGTQLVGLSRSFVYFFDAATGAVAGATIQLPAKYDMPRILGFSDDGRMLYTNRGSVDIRPLPLEKAASDSATLGEAMFVGLLNNIKYA</sequence>
<keyword evidence="3" id="KW-0175">Coiled coil</keyword>
<feature type="region of interest" description="Disordered" evidence="8">
    <location>
        <begin position="21"/>
        <end position="66"/>
    </location>
</feature>
<dbReference type="Gene3D" id="3.40.50.300">
    <property type="entry name" value="P-loop containing nucleotide triphosphate hydrolases"/>
    <property type="match status" value="1"/>
</dbReference>
<evidence type="ECO:0000259" key="9">
    <source>
        <dbReference type="PROSITE" id="PS50837"/>
    </source>
</evidence>
<proteinExistence type="inferred from homology"/>
<dbReference type="InterPro" id="IPR056884">
    <property type="entry name" value="NPHP3-like_N"/>
</dbReference>
<dbReference type="InterPro" id="IPR019775">
    <property type="entry name" value="WD40_repeat_CS"/>
</dbReference>
<dbReference type="PRINTS" id="PR00320">
    <property type="entry name" value="GPROTEINBRPT"/>
</dbReference>
<keyword evidence="11" id="KW-1185">Reference proteome</keyword>
<dbReference type="SUPFAM" id="SSF52540">
    <property type="entry name" value="P-loop containing nucleoside triphosphate hydrolases"/>
    <property type="match status" value="1"/>
</dbReference>
<evidence type="ECO:0000313" key="10">
    <source>
        <dbReference type="EMBL" id="KAK8149428.1"/>
    </source>
</evidence>
<feature type="repeat" description="WD" evidence="7">
    <location>
        <begin position="1274"/>
        <end position="1315"/>
    </location>
</feature>
<accession>A0AAW0S574</accession>
<protein>
    <recommendedName>
        <fullName evidence="5">Mitochondrial division protein 1</fullName>
    </recommendedName>
</protein>
<dbReference type="InterPro" id="IPR015943">
    <property type="entry name" value="WD40/YVTN_repeat-like_dom_sf"/>
</dbReference>
<evidence type="ECO:0000256" key="2">
    <source>
        <dbReference type="ARBA" id="ARBA00022737"/>
    </source>
</evidence>
<evidence type="ECO:0000256" key="4">
    <source>
        <dbReference type="ARBA" id="ARBA00038415"/>
    </source>
</evidence>
<evidence type="ECO:0000256" key="7">
    <source>
        <dbReference type="PROSITE-ProRule" id="PRU00221"/>
    </source>
</evidence>
<comment type="similarity">
    <text evidence="4">Belongs to the WD repeat MDV1/CAF4 family.</text>
</comment>
<comment type="caution">
    <text evidence="10">The sequence shown here is derived from an EMBL/GenBank/DDBJ whole genome shotgun (WGS) entry which is preliminary data.</text>
</comment>
<evidence type="ECO:0000256" key="5">
    <source>
        <dbReference type="ARBA" id="ARBA00039789"/>
    </source>
</evidence>
<dbReference type="PROSITE" id="PS50294">
    <property type="entry name" value="WD_REPEATS_REGION"/>
    <property type="match status" value="3"/>
</dbReference>
<name>A0AAW0S574_9HYPO</name>
<feature type="compositionally biased region" description="Low complexity" evidence="8">
    <location>
        <begin position="29"/>
        <end position="40"/>
    </location>
</feature>
<dbReference type="Pfam" id="PF17100">
    <property type="entry name" value="NACHT_N"/>
    <property type="match status" value="1"/>
</dbReference>
<evidence type="ECO:0000256" key="6">
    <source>
        <dbReference type="ARBA" id="ARBA00043913"/>
    </source>
</evidence>
<gene>
    <name evidence="10" type="primary">APAF1</name>
    <name evidence="10" type="ORF">G3M48_007021</name>
</gene>
<dbReference type="Proteomes" id="UP001397290">
    <property type="component" value="Unassembled WGS sequence"/>
</dbReference>
<dbReference type="PROSITE" id="PS50082">
    <property type="entry name" value="WD_REPEATS_2"/>
    <property type="match status" value="6"/>
</dbReference>
<dbReference type="InterPro" id="IPR001680">
    <property type="entry name" value="WD40_rpt"/>
</dbReference>
<dbReference type="InterPro" id="IPR007111">
    <property type="entry name" value="NACHT_NTPase"/>
</dbReference>
<dbReference type="PANTHER" id="PTHR22847:SF637">
    <property type="entry name" value="WD REPEAT DOMAIN 5B"/>
    <property type="match status" value="1"/>
</dbReference>
<dbReference type="InterPro" id="IPR036322">
    <property type="entry name" value="WD40_repeat_dom_sf"/>
</dbReference>
<evidence type="ECO:0000256" key="8">
    <source>
        <dbReference type="SAM" id="MobiDB-lite"/>
    </source>
</evidence>